<feature type="region of interest" description="Disordered" evidence="1">
    <location>
        <begin position="77"/>
        <end position="101"/>
    </location>
</feature>
<organism evidence="2 3">
    <name type="scientific">Streptomyces olivochromogenes</name>
    <dbReference type="NCBI Taxonomy" id="1963"/>
    <lineage>
        <taxon>Bacteria</taxon>
        <taxon>Bacillati</taxon>
        <taxon>Actinomycetota</taxon>
        <taxon>Actinomycetes</taxon>
        <taxon>Kitasatosporales</taxon>
        <taxon>Streptomycetaceae</taxon>
        <taxon>Streptomyces</taxon>
    </lineage>
</organism>
<feature type="region of interest" description="Disordered" evidence="1">
    <location>
        <begin position="1"/>
        <end position="44"/>
    </location>
</feature>
<evidence type="ECO:0000313" key="3">
    <source>
        <dbReference type="Proteomes" id="UP000217446"/>
    </source>
</evidence>
<feature type="compositionally biased region" description="Basic residues" evidence="1">
    <location>
        <begin position="22"/>
        <end position="36"/>
    </location>
</feature>
<proteinExistence type="predicted"/>
<dbReference type="EMBL" id="BDQI01000047">
    <property type="protein sequence ID" value="GAX58196.1"/>
    <property type="molecule type" value="Genomic_DNA"/>
</dbReference>
<reference evidence="3" key="1">
    <citation type="submission" date="2017-05" db="EMBL/GenBank/DDBJ databases">
        <title>Streptomyces olivochromogenes NBRC 3561 whole genome shotgun sequence.</title>
        <authorList>
            <person name="Dohra H."/>
            <person name="Kodani S."/>
        </authorList>
    </citation>
    <scope>NUCLEOTIDE SEQUENCE [LARGE SCALE GENOMIC DNA]</scope>
    <source>
        <strain evidence="3">NBRC 3561</strain>
    </source>
</reference>
<keyword evidence="3" id="KW-1185">Reference proteome</keyword>
<evidence type="ECO:0000313" key="2">
    <source>
        <dbReference type="EMBL" id="GAX58196.1"/>
    </source>
</evidence>
<dbReference type="Proteomes" id="UP000217446">
    <property type="component" value="Unassembled WGS sequence"/>
</dbReference>
<feature type="compositionally biased region" description="Basic and acidic residues" evidence="1">
    <location>
        <begin position="86"/>
        <end position="101"/>
    </location>
</feature>
<gene>
    <name evidence="2" type="ORF">SO3561_09767</name>
</gene>
<accession>A0A250VVS9</accession>
<protein>
    <submittedName>
        <fullName evidence="2">Uncharacterized protein</fullName>
    </submittedName>
</protein>
<sequence>MSRVPGLTERGESPAPGSATRTARRRCGPRRLHRAGARAATVSPSAGFLKRATHNLLQELPAEDAVAGGCGHREGLAVDWSQTAPAKEEPGTSRPRSDRPVRRCVPAPLASRGCCQHGRPAPGPLCRVAIHHHATTVPAERDFPLTDPQLDGQIEQPAVGRRLGDAGSRLPSRGTPAAVRGNRLRVGWGRIRSDRQGRKVCRQPCVERERGAHRSHIVQNSITL</sequence>
<evidence type="ECO:0000256" key="1">
    <source>
        <dbReference type="SAM" id="MobiDB-lite"/>
    </source>
</evidence>
<name>A0A250VVS9_STROL</name>
<comment type="caution">
    <text evidence="2">The sequence shown here is derived from an EMBL/GenBank/DDBJ whole genome shotgun (WGS) entry which is preliminary data.</text>
</comment>
<dbReference type="AlphaFoldDB" id="A0A250VVS9"/>